<dbReference type="AlphaFoldDB" id="A0A068ZCQ7"/>
<evidence type="ECO:0000313" key="1">
    <source>
        <dbReference type="EMBL" id="QLH63406.1"/>
    </source>
</evidence>
<sequence>MLPEANMLSSELADVFCKLDLDDALQLANSSEDCYFGLCHGFHFLGKTFVSLTDSDQLEFSAETLCQLGHFLTASAILLPALLRLQKAAEFKIFNTKTDEA</sequence>
<dbReference type="RefSeq" id="WP_040266591.1">
    <property type="nucleotide sequence ID" value="NZ_CP050855.1"/>
</dbReference>
<dbReference type="Proteomes" id="UP000042738">
    <property type="component" value="Chromosome"/>
</dbReference>
<gene>
    <name evidence="1" type="ORF">SYMBAF_11315</name>
</gene>
<dbReference type="STRING" id="138074.SYMBAF_80103"/>
<accession>A0A068ZCQ7</accession>
<reference evidence="1 2" key="1">
    <citation type="journal article" date="2014" name="Genome Announc.">
        <title>Whole-Genome Sequence of Serratia symbiotica Strain CWBI-2.3T, a Free-Living Symbiont of the Black Bean Aphid Aphis fabae.</title>
        <authorList>
            <person name="Foray V."/>
            <person name="Grigorescu A.S."/>
            <person name="Sabri A."/>
            <person name="Haubruge E."/>
            <person name="Lognay G."/>
            <person name="Francis F."/>
            <person name="Fauconnier M.L."/>
            <person name="Hance T."/>
            <person name="Thonart P."/>
        </authorList>
    </citation>
    <scope>NUCLEOTIDE SEQUENCE [LARGE SCALE GENOMIC DNA]</scope>
    <source>
        <strain evidence="1">CWBI-2.3</strain>
    </source>
</reference>
<protein>
    <submittedName>
        <fullName evidence="1">Uncharacterized protein</fullName>
    </submittedName>
</protein>
<organism evidence="1 2">
    <name type="scientific">Serratia symbiotica</name>
    <dbReference type="NCBI Taxonomy" id="138074"/>
    <lineage>
        <taxon>Bacteria</taxon>
        <taxon>Pseudomonadati</taxon>
        <taxon>Pseudomonadota</taxon>
        <taxon>Gammaproteobacteria</taxon>
        <taxon>Enterobacterales</taxon>
        <taxon>Yersiniaceae</taxon>
        <taxon>Serratia</taxon>
    </lineage>
</organism>
<proteinExistence type="predicted"/>
<name>A0A068ZCQ7_9GAMM</name>
<evidence type="ECO:0000313" key="2">
    <source>
        <dbReference type="Proteomes" id="UP000042738"/>
    </source>
</evidence>
<dbReference type="GeneID" id="93737083"/>
<dbReference type="EMBL" id="CP050855">
    <property type="protein sequence ID" value="QLH63406.1"/>
    <property type="molecule type" value="Genomic_DNA"/>
</dbReference>